<dbReference type="InterPro" id="IPR034732">
    <property type="entry name" value="EPHD"/>
</dbReference>
<dbReference type="GO" id="GO:0005634">
    <property type="term" value="C:nucleus"/>
    <property type="evidence" value="ECO:0007669"/>
    <property type="project" value="TreeGrafter"/>
</dbReference>
<dbReference type="AlphaFoldDB" id="A0A915EVM2"/>
<keyword evidence="1" id="KW-0479">Metal-binding</keyword>
<dbReference type="GO" id="GO:0008270">
    <property type="term" value="F:zinc ion binding"/>
    <property type="evidence" value="ECO:0007669"/>
    <property type="project" value="UniProtKB-KW"/>
</dbReference>
<sequence length="463" mass="51433">MNGFNSPRVRGSPTGGGFSSHQGVTKQATCAFCKNLSSNPVLGEIVQSHELAVHLNCLYAASGLIQRVDPDAGSLTGSDQYMFGFDIQEVKAEICRGRRLHCRYCGIVGACVGCIKKRCQYSFHLPCLYDAKGFVCFKKSFEAFCYKHRPKQDLVSRLLAFKDDPPTCCICLFSVAPDDDNKPNTSRNALKLPSNGKVICPKESVVISNHAFCLDQAPVRRQQRKSQRAVSTNMFQKSDALMAPVSQQQPNWMRRILSSSPAPLKTTGRTLLVTTFDAWCHGVIHGGCCRIAWMHRECVAAYACSAGLHHVKCPICFDRDVFIPTIIDFGVWVPDRDASWELESGSSAMSETRPLRRPLEFIADEEADLEPLPSTHRRSRPPPTRALPRQRITTVSARPPSRPVLRECRCVRSASFHECISKTSAEAVGADEDKDKENVNPLTRSARPTRLHSPVPCNNNDPR</sequence>
<evidence type="ECO:0000256" key="3">
    <source>
        <dbReference type="ARBA" id="ARBA00022833"/>
    </source>
</evidence>
<dbReference type="PANTHER" id="PTHR12420">
    <property type="entry name" value="PHD FINGER PROTEIN"/>
    <property type="match status" value="1"/>
</dbReference>
<accession>A0A915EVM2</accession>
<feature type="region of interest" description="Disordered" evidence="4">
    <location>
        <begin position="422"/>
        <end position="463"/>
    </location>
</feature>
<dbReference type="PROSITE" id="PS51805">
    <property type="entry name" value="EPHD"/>
    <property type="match status" value="1"/>
</dbReference>
<reference evidence="7" key="1">
    <citation type="submission" date="2022-11" db="UniProtKB">
        <authorList>
            <consortium name="WormBaseParasite"/>
        </authorList>
    </citation>
    <scope>IDENTIFICATION</scope>
</reference>
<protein>
    <submittedName>
        <fullName evidence="7">PHD-type domain-containing protein</fullName>
    </submittedName>
</protein>
<dbReference type="WBParaSite" id="maker-E.canG7_contigs_0109-snap-gene-0.21-mRNA-1">
    <property type="protein sequence ID" value="maker-E.canG7_contigs_0109-snap-gene-0.21-mRNA-1"/>
    <property type="gene ID" value="EcG7_05326"/>
</dbReference>
<feature type="region of interest" description="Disordered" evidence="4">
    <location>
        <begin position="1"/>
        <end position="22"/>
    </location>
</feature>
<evidence type="ECO:0000313" key="7">
    <source>
        <dbReference type="WBParaSite" id="maker-E.canG7_contigs_0109-snap-gene-0.21-mRNA-1"/>
    </source>
</evidence>
<organism evidence="6 7">
    <name type="scientific">Echinococcus canadensis</name>
    <dbReference type="NCBI Taxonomy" id="519352"/>
    <lineage>
        <taxon>Eukaryota</taxon>
        <taxon>Metazoa</taxon>
        <taxon>Spiralia</taxon>
        <taxon>Lophotrochozoa</taxon>
        <taxon>Platyhelminthes</taxon>
        <taxon>Cestoda</taxon>
        <taxon>Eucestoda</taxon>
        <taxon>Cyclophyllidea</taxon>
        <taxon>Taeniidae</taxon>
        <taxon>Echinococcus</taxon>
        <taxon>Echinococcus canadensis group</taxon>
    </lineage>
</organism>
<keyword evidence="6" id="KW-1185">Reference proteome</keyword>
<keyword evidence="3" id="KW-0862">Zinc</keyword>
<name>A0A915EVM2_9CEST</name>
<dbReference type="PANTHER" id="PTHR12420:SF42">
    <property type="entry name" value="G2_M PHASE-SPECIFIC E3 UBIQUITIN-PROTEIN LIGASE"/>
    <property type="match status" value="1"/>
</dbReference>
<evidence type="ECO:0000256" key="2">
    <source>
        <dbReference type="ARBA" id="ARBA00022771"/>
    </source>
</evidence>
<keyword evidence="2" id="KW-0863">Zinc-finger</keyword>
<evidence type="ECO:0000256" key="1">
    <source>
        <dbReference type="ARBA" id="ARBA00022723"/>
    </source>
</evidence>
<evidence type="ECO:0000313" key="6">
    <source>
        <dbReference type="Proteomes" id="UP000887562"/>
    </source>
</evidence>
<evidence type="ECO:0000259" key="5">
    <source>
        <dbReference type="PROSITE" id="PS51805"/>
    </source>
</evidence>
<dbReference type="InterPro" id="IPR051188">
    <property type="entry name" value="PHD-type_Zinc_Finger"/>
</dbReference>
<dbReference type="Proteomes" id="UP000887562">
    <property type="component" value="Unplaced"/>
</dbReference>
<dbReference type="Pfam" id="PF13771">
    <property type="entry name" value="zf-HC5HC2H"/>
    <property type="match status" value="1"/>
</dbReference>
<dbReference type="Gene3D" id="3.30.40.10">
    <property type="entry name" value="Zinc/RING finger domain, C3HC4 (zinc finger)"/>
    <property type="match status" value="1"/>
</dbReference>
<dbReference type="InterPro" id="IPR013083">
    <property type="entry name" value="Znf_RING/FYVE/PHD"/>
</dbReference>
<feature type="domain" description="PHD-type" evidence="5">
    <location>
        <begin position="27"/>
        <end position="149"/>
    </location>
</feature>
<proteinExistence type="predicted"/>
<evidence type="ECO:0000256" key="4">
    <source>
        <dbReference type="SAM" id="MobiDB-lite"/>
    </source>
</evidence>